<keyword evidence="2" id="KW-1185">Reference proteome</keyword>
<dbReference type="Proteomes" id="UP000291117">
    <property type="component" value="Unassembled WGS sequence"/>
</dbReference>
<evidence type="ECO:0000313" key="1">
    <source>
        <dbReference type="EMBL" id="TCC97141.1"/>
    </source>
</evidence>
<organism evidence="1 2">
    <name type="scientific">Pedobacter hiemivivus</name>
    <dbReference type="NCBI Taxonomy" id="2530454"/>
    <lineage>
        <taxon>Bacteria</taxon>
        <taxon>Pseudomonadati</taxon>
        <taxon>Bacteroidota</taxon>
        <taxon>Sphingobacteriia</taxon>
        <taxon>Sphingobacteriales</taxon>
        <taxon>Sphingobacteriaceae</taxon>
        <taxon>Pedobacter</taxon>
    </lineage>
</organism>
<dbReference type="OrthoDB" id="627374at2"/>
<accession>A0A4R0NA86</accession>
<dbReference type="AlphaFoldDB" id="A0A4R0NA86"/>
<dbReference type="EMBL" id="SJSM01000004">
    <property type="protein sequence ID" value="TCC97141.1"/>
    <property type="molecule type" value="Genomic_DNA"/>
</dbReference>
<sequence>MTLISTDFQTPFQMQFSFEPLIQKLEQLAETENEWDAMSKKQLLERVLAFPELREGIFDTAIFENQAPLITELLADYFPVGLTHNEIKAVGLPYNSLVFNLTERFKSILKEAGQEFEFSIRDFDDQQLYIMSCCIILNKFYGTRLDFGKPLFYDIPTSEGIIKHYRILYNADFLDIIPTDKAVPLTSADVNQLIDNYDDLSLWQAKFPLDSYVLKGFTIITLFDATIENAVSIFKGKLIDLESKAFQQSLNSIFSSIFRLRDLNVGYVMFCHEGNRFSEMTLVQRKHSIVLPTRTNSAEDFLVLEQYWQLISDRQYLAISDVGEFVSKHPGHSLAGPLLDHKSGSLILAPVIKNGIILGVLEVASPHIKLLNSITAHKLEVVMPYLSDKLEKIAIEMESNIQAMIQQKYTSLHPSVSWKFRQAIKAGFNEIPGEGQTIEQEITFENVIPLYGQVDVKGSSKSRNLSVEKDLELQLSSALSLIQSIKEDHSTAHYARFYKELNELLVVVKSFFRADTEQQVIEYLGGTIQPWLMANRADDNEAAIEEYTEALDKQKGTFHTYRRKFDQTISQINGYLADVLDEEQVKAQRIFPHYFERFKSDGIEHNLYVGQSISPKLKFDPSMLSDLRIWQLRTMCKMEYIHHSNLSTLPYPLEVSSLILVYSSAIAIRFRLDEKRFDVDGTYNARFEMVKKRIDKAHIRHTTERISKPGTITIVYTSEGEQREYLKYIGILQQEGKLSSEVESFEVEDLQDITGLKALRVGVIFAF</sequence>
<evidence type="ECO:0000313" key="2">
    <source>
        <dbReference type="Proteomes" id="UP000291117"/>
    </source>
</evidence>
<reference evidence="1 2" key="1">
    <citation type="submission" date="2019-02" db="EMBL/GenBank/DDBJ databases">
        <title>Pedobacter sp. RP-3-8 sp. nov., isolated from Arctic soil.</title>
        <authorList>
            <person name="Dahal R.H."/>
        </authorList>
    </citation>
    <scope>NUCLEOTIDE SEQUENCE [LARGE SCALE GENOMIC DNA]</scope>
    <source>
        <strain evidence="1 2">RP-3-8</strain>
    </source>
</reference>
<proteinExistence type="predicted"/>
<gene>
    <name evidence="1" type="ORF">EZ444_09830</name>
</gene>
<protein>
    <submittedName>
        <fullName evidence="1">GAF domain-containing protein</fullName>
    </submittedName>
</protein>
<name>A0A4R0NA86_9SPHI</name>
<dbReference type="SUPFAM" id="SSF55781">
    <property type="entry name" value="GAF domain-like"/>
    <property type="match status" value="1"/>
</dbReference>
<comment type="caution">
    <text evidence="1">The sequence shown here is derived from an EMBL/GenBank/DDBJ whole genome shotgun (WGS) entry which is preliminary data.</text>
</comment>